<dbReference type="InterPro" id="IPR050250">
    <property type="entry name" value="Macrolide_Exporter_MacB"/>
</dbReference>
<evidence type="ECO:0000259" key="8">
    <source>
        <dbReference type="Pfam" id="PF02687"/>
    </source>
</evidence>
<sequence>MIENIGLSLKGIWSHKMRSFLTMLGIIIGIASIIAIVSTIKGTNEQIKQNLIGSGNNVVQVKLSQDGYEVEGDQIPYGTKEVSPATLEEIKAIEHVEGASLYRSRSYADGIYYKSTLLEGPSVKGIDEDYFNVMGYVIRQGRLFIDSDYQEFRKNMIIDQDVASSLFQSESPIGQTLEIRGEPFIIIGVVELANQSKPVIHSIDDYYTYHQNQGGNIFLPDVVWPVVYAYDEPQHVAVKASHTDYMGTVGRDCANILNAELWDSTLSYQAIDILEQAKQLQELSAATNQQLLWIASISLLVGGIGVMNIMLVSVTERTNEIGLKKAIGARKRVILAQFLTEAAVLTSLGGILGILAGIILAKVISVVSQTPVAISLPATVGSVVFSIAIGLIFGLLPSMKAANLNPIDALRHE</sequence>
<comment type="subcellular location">
    <subcellularLocation>
        <location evidence="1">Cell membrane</location>
        <topology evidence="1">Multi-pass membrane protein</topology>
    </subcellularLocation>
</comment>
<evidence type="ECO:0000256" key="2">
    <source>
        <dbReference type="ARBA" id="ARBA00022475"/>
    </source>
</evidence>
<evidence type="ECO:0000256" key="4">
    <source>
        <dbReference type="ARBA" id="ARBA00022989"/>
    </source>
</evidence>
<dbReference type="PANTHER" id="PTHR30572:SF4">
    <property type="entry name" value="ABC TRANSPORTER PERMEASE YTRF"/>
    <property type="match status" value="1"/>
</dbReference>
<feature type="transmembrane region" description="Helical" evidence="7">
    <location>
        <begin position="291"/>
        <end position="312"/>
    </location>
</feature>
<reference evidence="10" key="1">
    <citation type="journal article" date="2024" name="Int. J. Syst. Evol. Microbiol.">
        <title>Turicibacter faecis sp. nov., isolated from faeces of heart failure mouse model.</title>
        <authorList>
            <person name="Imamura Y."/>
            <person name="Motooka D."/>
            <person name="Nakajima Y."/>
            <person name="Ito S."/>
            <person name="Kitakaze M."/>
            <person name="Iida T."/>
            <person name="Nakamura S."/>
        </authorList>
    </citation>
    <scope>NUCLEOTIDE SEQUENCE</scope>
    <source>
        <strain evidence="10">TC023</strain>
    </source>
</reference>
<feature type="domain" description="ABC3 transporter permease C-terminal" evidence="8">
    <location>
        <begin position="294"/>
        <end position="406"/>
    </location>
</feature>
<evidence type="ECO:0000313" key="10">
    <source>
        <dbReference type="EMBL" id="BEH91232.1"/>
    </source>
</evidence>
<keyword evidence="4 7" id="KW-1133">Transmembrane helix</keyword>
<evidence type="ECO:0000256" key="5">
    <source>
        <dbReference type="ARBA" id="ARBA00023136"/>
    </source>
</evidence>
<evidence type="ECO:0000256" key="7">
    <source>
        <dbReference type="SAM" id="Phobius"/>
    </source>
</evidence>
<comment type="similarity">
    <text evidence="6">Belongs to the ABC-4 integral membrane protein family.</text>
</comment>
<keyword evidence="5 7" id="KW-0472">Membrane</keyword>
<dbReference type="InterPro" id="IPR003838">
    <property type="entry name" value="ABC3_permease_C"/>
</dbReference>
<gene>
    <name evidence="10" type="primary">yvrN</name>
    <name evidence="10" type="ORF">T23_13340</name>
</gene>
<keyword evidence="11" id="KW-1185">Reference proteome</keyword>
<proteinExistence type="inferred from homology"/>
<dbReference type="PANTHER" id="PTHR30572">
    <property type="entry name" value="MEMBRANE COMPONENT OF TRANSPORTER-RELATED"/>
    <property type="match status" value="1"/>
</dbReference>
<organism evidence="10 11">
    <name type="scientific">Turicibacter faecis</name>
    <dbReference type="NCBI Taxonomy" id="2963365"/>
    <lineage>
        <taxon>Bacteria</taxon>
        <taxon>Bacillati</taxon>
        <taxon>Bacillota</taxon>
        <taxon>Erysipelotrichia</taxon>
        <taxon>Erysipelotrichales</taxon>
        <taxon>Turicibacteraceae</taxon>
        <taxon>Turicibacter</taxon>
    </lineage>
</organism>
<dbReference type="EMBL" id="AP028127">
    <property type="protein sequence ID" value="BEH91232.1"/>
    <property type="molecule type" value="Genomic_DNA"/>
</dbReference>
<evidence type="ECO:0000256" key="1">
    <source>
        <dbReference type="ARBA" id="ARBA00004651"/>
    </source>
</evidence>
<feature type="transmembrane region" description="Helical" evidence="7">
    <location>
        <begin position="20"/>
        <end position="40"/>
    </location>
</feature>
<keyword evidence="2" id="KW-1003">Cell membrane</keyword>
<dbReference type="RefSeq" id="WP_161832680.1">
    <property type="nucleotide sequence ID" value="NZ_AP028127.1"/>
</dbReference>
<evidence type="ECO:0000259" key="9">
    <source>
        <dbReference type="Pfam" id="PF12704"/>
    </source>
</evidence>
<keyword evidence="3 7" id="KW-0812">Transmembrane</keyword>
<feature type="domain" description="MacB-like periplasmic core" evidence="9">
    <location>
        <begin position="19"/>
        <end position="196"/>
    </location>
</feature>
<evidence type="ECO:0000256" key="3">
    <source>
        <dbReference type="ARBA" id="ARBA00022692"/>
    </source>
</evidence>
<feature type="transmembrane region" description="Helical" evidence="7">
    <location>
        <begin position="333"/>
        <end position="360"/>
    </location>
</feature>
<protein>
    <submittedName>
        <fullName evidence="10">ABC transporter permease YvrN</fullName>
    </submittedName>
</protein>
<evidence type="ECO:0000313" key="11">
    <source>
        <dbReference type="Proteomes" id="UP001432099"/>
    </source>
</evidence>
<evidence type="ECO:0000256" key="6">
    <source>
        <dbReference type="ARBA" id="ARBA00038076"/>
    </source>
</evidence>
<dbReference type="Pfam" id="PF12704">
    <property type="entry name" value="MacB_PCD"/>
    <property type="match status" value="1"/>
</dbReference>
<feature type="transmembrane region" description="Helical" evidence="7">
    <location>
        <begin position="372"/>
        <end position="396"/>
    </location>
</feature>
<dbReference type="Proteomes" id="UP001432099">
    <property type="component" value="Chromosome"/>
</dbReference>
<name>A0ABM8IN93_9FIRM</name>
<accession>A0ABM8IN93</accession>
<dbReference type="InterPro" id="IPR025857">
    <property type="entry name" value="MacB_PCD"/>
</dbReference>
<dbReference type="Pfam" id="PF02687">
    <property type="entry name" value="FtsX"/>
    <property type="match status" value="1"/>
</dbReference>